<evidence type="ECO:0000259" key="1">
    <source>
        <dbReference type="Pfam" id="PF13480"/>
    </source>
</evidence>
<keyword evidence="2" id="KW-0808">Transferase</keyword>
<organism evidence="2 3">
    <name type="scientific">Geodermatophilus poikilotrophus</name>
    <dbReference type="NCBI Taxonomy" id="1333667"/>
    <lineage>
        <taxon>Bacteria</taxon>
        <taxon>Bacillati</taxon>
        <taxon>Actinomycetota</taxon>
        <taxon>Actinomycetes</taxon>
        <taxon>Geodermatophilales</taxon>
        <taxon>Geodermatophilaceae</taxon>
        <taxon>Geodermatophilus</taxon>
    </lineage>
</organism>
<evidence type="ECO:0000313" key="2">
    <source>
        <dbReference type="EMBL" id="SET54805.1"/>
    </source>
</evidence>
<dbReference type="Pfam" id="PF13480">
    <property type="entry name" value="Acetyltransf_6"/>
    <property type="match status" value="1"/>
</dbReference>
<dbReference type="OrthoDB" id="3773784at2"/>
<dbReference type="Gene3D" id="3.40.630.30">
    <property type="match status" value="1"/>
</dbReference>
<name>A0A1I0F9M9_9ACTN</name>
<dbReference type="Proteomes" id="UP000198507">
    <property type="component" value="Unassembled WGS sequence"/>
</dbReference>
<dbReference type="AlphaFoldDB" id="A0A1I0F9M9"/>
<accession>A0A1I0F9M9</accession>
<evidence type="ECO:0000313" key="3">
    <source>
        <dbReference type="Proteomes" id="UP000198507"/>
    </source>
</evidence>
<dbReference type="SUPFAM" id="SSF55729">
    <property type="entry name" value="Acyl-CoA N-acyltransferases (Nat)"/>
    <property type="match status" value="1"/>
</dbReference>
<keyword evidence="3" id="KW-1185">Reference proteome</keyword>
<reference evidence="3" key="1">
    <citation type="submission" date="2016-10" db="EMBL/GenBank/DDBJ databases">
        <authorList>
            <person name="Varghese N."/>
            <person name="Submissions S."/>
        </authorList>
    </citation>
    <scope>NUCLEOTIDE SEQUENCE [LARGE SCALE GENOMIC DNA]</scope>
    <source>
        <strain evidence="3">DSM 44209</strain>
    </source>
</reference>
<proteinExistence type="predicted"/>
<dbReference type="InterPro" id="IPR016181">
    <property type="entry name" value="Acyl_CoA_acyltransferase"/>
</dbReference>
<dbReference type="EMBL" id="FOIE01000005">
    <property type="protein sequence ID" value="SET54805.1"/>
    <property type="molecule type" value="Genomic_DNA"/>
</dbReference>
<dbReference type="InterPro" id="IPR038740">
    <property type="entry name" value="BioF2-like_GNAT_dom"/>
</dbReference>
<dbReference type="GO" id="GO:0016740">
    <property type="term" value="F:transferase activity"/>
    <property type="evidence" value="ECO:0007669"/>
    <property type="project" value="UniProtKB-KW"/>
</dbReference>
<sequence length="365" mass="40109">MLERTTGRLVVRAVDPSTPALATQWRRLQERGGVGTPFLTWEWFSAFAESPTLGRHCVVLVVDGPGGQTVGVLPLEVGPDPQGLRVVRCAAAADLGADHLDVVAASRDREEVAAAAARYVTRVLRWDMADFEGLLQGGALDRALQRELRWPRCLSLPPEVEQVAVLDLRSEDARQRLARRSARGLKWVRRAGGGFSSVTDPARVGPALETLMDLHNERFGERSVVFSTPERRAFHLTAATRLAEAGMARVDRLSTADDDLALEYVLLHGERAYGYQSAFRPGAGHSPGRTVMCQSILAAAGEGRVEYDFLRGDEDYKADYATGSRPDVRLRALRPTPRAAGWLAGRLGRRLVRTLDRRRPGVTDD</sequence>
<dbReference type="RefSeq" id="WP_091445106.1">
    <property type="nucleotide sequence ID" value="NZ_FOIE01000005.1"/>
</dbReference>
<feature type="domain" description="BioF2-like acetyltransferase" evidence="1">
    <location>
        <begin position="179"/>
        <end position="317"/>
    </location>
</feature>
<gene>
    <name evidence="2" type="ORF">SAMN04488546_2842</name>
</gene>
<protein>
    <submittedName>
        <fullName evidence="2">Acetyltransferase involved in cellulose biosynthesis, CelD/BcsL family</fullName>
    </submittedName>
</protein>